<sequence length="300" mass="35002">MKFALIIIIIILFIAILYLYNYRKQVRSITEQLKFIISHDTNKIIFCNMKDKEINKLAREINELINQSKNLKKEYVNKDIYLKNTLTSLSHDIRTPLTSLDGYIQLLKVSDDLNKKDYYTDILQDRVNVLNYMIENLFIYSKLQNQTFHLELETCDLKKILVNTIFQYYEEFEKENIDLSIEFNEDEDYSIVSNEIALIRIIQNIIKNILEHARDSAAIAMSKVNNEIILEFKNGFDISDKIDSNRIFDLFYKSDSARSKSSSGIGLAVVDELVRQIKGNIKCEINGTEFSLILAFIKSS</sequence>
<keyword evidence="11 15" id="KW-1133">Transmembrane helix</keyword>
<evidence type="ECO:0000256" key="13">
    <source>
        <dbReference type="ARBA" id="ARBA00023136"/>
    </source>
</evidence>
<keyword evidence="13 15" id="KW-0472">Membrane</keyword>
<dbReference type="OrthoDB" id="9780718at2"/>
<dbReference type="GO" id="GO:0005524">
    <property type="term" value="F:ATP binding"/>
    <property type="evidence" value="ECO:0007669"/>
    <property type="project" value="UniProtKB-KW"/>
</dbReference>
<evidence type="ECO:0000313" key="17">
    <source>
        <dbReference type="EMBL" id="SHI15902.1"/>
    </source>
</evidence>
<keyword evidence="4" id="KW-1003">Cell membrane</keyword>
<dbReference type="InterPro" id="IPR005467">
    <property type="entry name" value="His_kinase_dom"/>
</dbReference>
<dbReference type="GO" id="GO:0005886">
    <property type="term" value="C:plasma membrane"/>
    <property type="evidence" value="ECO:0007669"/>
    <property type="project" value="UniProtKB-SubCell"/>
</dbReference>
<keyword evidence="10" id="KW-0067">ATP-binding</keyword>
<evidence type="ECO:0000259" key="16">
    <source>
        <dbReference type="PROSITE" id="PS50109"/>
    </source>
</evidence>
<dbReference type="RefSeq" id="WP_072745103.1">
    <property type="nucleotide sequence ID" value="NZ_FQXR01000016.1"/>
</dbReference>
<evidence type="ECO:0000256" key="4">
    <source>
        <dbReference type="ARBA" id="ARBA00022475"/>
    </source>
</evidence>
<evidence type="ECO:0000256" key="2">
    <source>
        <dbReference type="ARBA" id="ARBA00004651"/>
    </source>
</evidence>
<gene>
    <name evidence="17" type="ORF">SAMN02745180_02473</name>
</gene>
<feature type="transmembrane region" description="Helical" evidence="15">
    <location>
        <begin position="6"/>
        <end position="22"/>
    </location>
</feature>
<dbReference type="PROSITE" id="PS50109">
    <property type="entry name" value="HIS_KIN"/>
    <property type="match status" value="1"/>
</dbReference>
<dbReference type="SMART" id="SM00387">
    <property type="entry name" value="HATPase_c"/>
    <property type="match status" value="1"/>
</dbReference>
<evidence type="ECO:0000256" key="15">
    <source>
        <dbReference type="SAM" id="Phobius"/>
    </source>
</evidence>
<dbReference type="SMART" id="SM00388">
    <property type="entry name" value="HisKA"/>
    <property type="match status" value="1"/>
</dbReference>
<dbReference type="SUPFAM" id="SSF47384">
    <property type="entry name" value="Homodimeric domain of signal transducing histidine kinase"/>
    <property type="match status" value="1"/>
</dbReference>
<dbReference type="InterPro" id="IPR003661">
    <property type="entry name" value="HisK_dim/P_dom"/>
</dbReference>
<dbReference type="EMBL" id="FQXR01000016">
    <property type="protein sequence ID" value="SHI15902.1"/>
    <property type="molecule type" value="Genomic_DNA"/>
</dbReference>
<dbReference type="AlphaFoldDB" id="A0A1M5YUZ1"/>
<dbReference type="STRING" id="1123281.SAMN02745180_02473"/>
<name>A0A1M5YUZ1_9FIRM</name>
<organism evidence="17 18">
    <name type="scientific">Sporanaerobacter acetigenes DSM 13106</name>
    <dbReference type="NCBI Taxonomy" id="1123281"/>
    <lineage>
        <taxon>Bacteria</taxon>
        <taxon>Bacillati</taxon>
        <taxon>Bacillota</taxon>
        <taxon>Tissierellia</taxon>
        <taxon>Tissierellales</taxon>
        <taxon>Sporanaerobacteraceae</taxon>
        <taxon>Sporanaerobacter</taxon>
    </lineage>
</organism>
<evidence type="ECO:0000256" key="5">
    <source>
        <dbReference type="ARBA" id="ARBA00022553"/>
    </source>
</evidence>
<dbReference type="GO" id="GO:0000155">
    <property type="term" value="F:phosphorelay sensor kinase activity"/>
    <property type="evidence" value="ECO:0007669"/>
    <property type="project" value="InterPro"/>
</dbReference>
<evidence type="ECO:0000256" key="14">
    <source>
        <dbReference type="SAM" id="Coils"/>
    </source>
</evidence>
<accession>A0A1M5YUZ1</accession>
<evidence type="ECO:0000256" key="10">
    <source>
        <dbReference type="ARBA" id="ARBA00022840"/>
    </source>
</evidence>
<dbReference type="InterPro" id="IPR008358">
    <property type="entry name" value="Sig_transdc_His_kin/Pase_MprB"/>
</dbReference>
<protein>
    <recommendedName>
        <fullName evidence="3">histidine kinase</fullName>
        <ecNumber evidence="3">2.7.13.3</ecNumber>
    </recommendedName>
</protein>
<evidence type="ECO:0000256" key="6">
    <source>
        <dbReference type="ARBA" id="ARBA00022679"/>
    </source>
</evidence>
<dbReference type="PRINTS" id="PR01780">
    <property type="entry name" value="LANTIREGPROT"/>
</dbReference>
<dbReference type="CDD" id="cd00082">
    <property type="entry name" value="HisKA"/>
    <property type="match status" value="1"/>
</dbReference>
<dbReference type="PANTHER" id="PTHR45528">
    <property type="entry name" value="SENSOR HISTIDINE KINASE CPXA"/>
    <property type="match status" value="1"/>
</dbReference>
<dbReference type="PANTHER" id="PTHR45528:SF1">
    <property type="entry name" value="SENSOR HISTIDINE KINASE CPXA"/>
    <property type="match status" value="1"/>
</dbReference>
<keyword evidence="14" id="KW-0175">Coiled coil</keyword>
<dbReference type="SUPFAM" id="SSF55874">
    <property type="entry name" value="ATPase domain of HSP90 chaperone/DNA topoisomerase II/histidine kinase"/>
    <property type="match status" value="1"/>
</dbReference>
<keyword evidence="7 15" id="KW-0812">Transmembrane</keyword>
<dbReference type="InterPro" id="IPR003594">
    <property type="entry name" value="HATPase_dom"/>
</dbReference>
<dbReference type="Pfam" id="PF02518">
    <property type="entry name" value="HATPase_c"/>
    <property type="match status" value="1"/>
</dbReference>
<evidence type="ECO:0000256" key="3">
    <source>
        <dbReference type="ARBA" id="ARBA00012438"/>
    </source>
</evidence>
<comment type="subcellular location">
    <subcellularLocation>
        <location evidence="2">Cell membrane</location>
        <topology evidence="2">Multi-pass membrane protein</topology>
    </subcellularLocation>
</comment>
<evidence type="ECO:0000256" key="9">
    <source>
        <dbReference type="ARBA" id="ARBA00022777"/>
    </source>
</evidence>
<keyword evidence="9 17" id="KW-0418">Kinase</keyword>
<keyword evidence="12" id="KW-0902">Two-component regulatory system</keyword>
<keyword evidence="18" id="KW-1185">Reference proteome</keyword>
<keyword evidence="5" id="KW-0597">Phosphoprotein</keyword>
<dbReference type="InterPro" id="IPR036097">
    <property type="entry name" value="HisK_dim/P_sf"/>
</dbReference>
<evidence type="ECO:0000256" key="1">
    <source>
        <dbReference type="ARBA" id="ARBA00000085"/>
    </source>
</evidence>
<evidence type="ECO:0000313" key="18">
    <source>
        <dbReference type="Proteomes" id="UP000184389"/>
    </source>
</evidence>
<comment type="catalytic activity">
    <reaction evidence="1">
        <text>ATP + protein L-histidine = ADP + protein N-phospho-L-histidine.</text>
        <dbReference type="EC" id="2.7.13.3"/>
    </reaction>
</comment>
<reference evidence="17 18" key="1">
    <citation type="submission" date="2016-11" db="EMBL/GenBank/DDBJ databases">
        <authorList>
            <person name="Jaros S."/>
            <person name="Januszkiewicz K."/>
            <person name="Wedrychowicz H."/>
        </authorList>
    </citation>
    <scope>NUCLEOTIDE SEQUENCE [LARGE SCALE GENOMIC DNA]</scope>
    <source>
        <strain evidence="17 18">DSM 13106</strain>
    </source>
</reference>
<feature type="domain" description="Histidine kinase" evidence="16">
    <location>
        <begin position="88"/>
        <end position="281"/>
    </location>
</feature>
<dbReference type="Gene3D" id="3.30.565.10">
    <property type="entry name" value="Histidine kinase-like ATPase, C-terminal domain"/>
    <property type="match status" value="1"/>
</dbReference>
<keyword evidence="6" id="KW-0808">Transferase</keyword>
<evidence type="ECO:0000256" key="12">
    <source>
        <dbReference type="ARBA" id="ARBA00023012"/>
    </source>
</evidence>
<dbReference type="Pfam" id="PF00512">
    <property type="entry name" value="HisKA"/>
    <property type="match status" value="1"/>
</dbReference>
<dbReference type="InterPro" id="IPR036890">
    <property type="entry name" value="HATPase_C_sf"/>
</dbReference>
<dbReference type="Gene3D" id="1.10.287.130">
    <property type="match status" value="1"/>
</dbReference>
<keyword evidence="8" id="KW-0547">Nucleotide-binding</keyword>
<dbReference type="EC" id="2.7.13.3" evidence="3"/>
<evidence type="ECO:0000256" key="7">
    <source>
        <dbReference type="ARBA" id="ARBA00022692"/>
    </source>
</evidence>
<feature type="coiled-coil region" evidence="14">
    <location>
        <begin position="47"/>
        <end position="74"/>
    </location>
</feature>
<dbReference type="Proteomes" id="UP000184389">
    <property type="component" value="Unassembled WGS sequence"/>
</dbReference>
<evidence type="ECO:0000256" key="11">
    <source>
        <dbReference type="ARBA" id="ARBA00022989"/>
    </source>
</evidence>
<evidence type="ECO:0000256" key="8">
    <source>
        <dbReference type="ARBA" id="ARBA00022741"/>
    </source>
</evidence>
<proteinExistence type="predicted"/>
<dbReference type="InterPro" id="IPR050398">
    <property type="entry name" value="HssS/ArlS-like"/>
</dbReference>